<dbReference type="PANTHER" id="PTHR30244:SF34">
    <property type="entry name" value="DTDP-4-AMINO-4,6-DIDEOXYGALACTOSE TRANSAMINASE"/>
    <property type="match status" value="1"/>
</dbReference>
<dbReference type="SUPFAM" id="SSF53383">
    <property type="entry name" value="PLP-dependent transferases"/>
    <property type="match status" value="1"/>
</dbReference>
<accession>A0A4Y3KZQ1</accession>
<dbReference type="CDD" id="cd00616">
    <property type="entry name" value="AHBA_syn"/>
    <property type="match status" value="1"/>
</dbReference>
<dbReference type="RefSeq" id="WP_034632884.1">
    <property type="nucleotide sequence ID" value="NZ_BJLR01000040.1"/>
</dbReference>
<evidence type="ECO:0000256" key="1">
    <source>
        <dbReference type="ARBA" id="ARBA00001933"/>
    </source>
</evidence>
<reference evidence="3" key="1">
    <citation type="submission" date="2019-06" db="EMBL/GenBank/DDBJ databases">
        <title>Whole genome shotgun sequence of Cellulomonas cellasea NBRC 3753.</title>
        <authorList>
            <person name="Hosoyama A."/>
            <person name="Uohara A."/>
            <person name="Ohji S."/>
            <person name="Ichikawa N."/>
        </authorList>
    </citation>
    <scope>NUCLEOTIDE SEQUENCE [LARGE SCALE GENOMIC DNA]</scope>
    <source>
        <strain evidence="3">NBRC 3753</strain>
    </source>
</reference>
<protein>
    <submittedName>
        <fullName evidence="3">CDP-4-keto-6-deoxy-D-glucose-3-dehydrase</fullName>
    </submittedName>
</protein>
<dbReference type="Gene3D" id="3.90.1150.10">
    <property type="entry name" value="Aspartate Aminotransferase, domain 1"/>
    <property type="match status" value="1"/>
</dbReference>
<dbReference type="Pfam" id="PF01041">
    <property type="entry name" value="DegT_DnrJ_EryC1"/>
    <property type="match status" value="1"/>
</dbReference>
<dbReference type="GO" id="GO:0030170">
    <property type="term" value="F:pyridoxal phosphate binding"/>
    <property type="evidence" value="ECO:0007669"/>
    <property type="project" value="TreeGrafter"/>
</dbReference>
<proteinExistence type="inferred from homology"/>
<dbReference type="Gene3D" id="3.40.640.10">
    <property type="entry name" value="Type I PLP-dependent aspartate aminotransferase-like (Major domain)"/>
    <property type="match status" value="1"/>
</dbReference>
<comment type="similarity">
    <text evidence="2">Belongs to the DegT/DnrJ/EryC1 family.</text>
</comment>
<dbReference type="InterPro" id="IPR015422">
    <property type="entry name" value="PyrdxlP-dep_Trfase_small"/>
</dbReference>
<dbReference type="InterPro" id="IPR015424">
    <property type="entry name" value="PyrdxlP-dep_Trfase"/>
</dbReference>
<name>A0A4Y3KZQ1_9CELL</name>
<dbReference type="GO" id="GO:0008483">
    <property type="term" value="F:transaminase activity"/>
    <property type="evidence" value="ECO:0007669"/>
    <property type="project" value="TreeGrafter"/>
</dbReference>
<dbReference type="GO" id="GO:0000271">
    <property type="term" value="P:polysaccharide biosynthetic process"/>
    <property type="evidence" value="ECO:0007669"/>
    <property type="project" value="TreeGrafter"/>
</dbReference>
<organism evidence="3 4">
    <name type="scientific">Cellulomonas cellasea</name>
    <dbReference type="NCBI Taxonomy" id="43670"/>
    <lineage>
        <taxon>Bacteria</taxon>
        <taxon>Bacillati</taxon>
        <taxon>Actinomycetota</taxon>
        <taxon>Actinomycetes</taxon>
        <taxon>Micrococcales</taxon>
        <taxon>Cellulomonadaceae</taxon>
        <taxon>Cellulomonas</taxon>
    </lineage>
</organism>
<dbReference type="Proteomes" id="UP000317046">
    <property type="component" value="Unassembled WGS sequence"/>
</dbReference>
<dbReference type="AlphaFoldDB" id="A0A4Y3KZQ1"/>
<comment type="caution">
    <text evidence="3">The sequence shown here is derived from an EMBL/GenBank/DDBJ whole genome shotgun (WGS) entry which is preliminary data.</text>
</comment>
<dbReference type="PIRSF" id="PIRSF000390">
    <property type="entry name" value="PLP_StrS"/>
    <property type="match status" value="1"/>
</dbReference>
<evidence type="ECO:0000313" key="4">
    <source>
        <dbReference type="Proteomes" id="UP000317046"/>
    </source>
</evidence>
<keyword evidence="4" id="KW-1185">Reference proteome</keyword>
<dbReference type="InterPro" id="IPR000653">
    <property type="entry name" value="DegT/StrS_aminotransferase"/>
</dbReference>
<gene>
    <name evidence="3" type="ORF">CCE01nite_39200</name>
</gene>
<evidence type="ECO:0000313" key="3">
    <source>
        <dbReference type="EMBL" id="GEA89971.1"/>
    </source>
</evidence>
<dbReference type="PANTHER" id="PTHR30244">
    <property type="entry name" value="TRANSAMINASE"/>
    <property type="match status" value="1"/>
</dbReference>
<keyword evidence="2" id="KW-0663">Pyridoxal phosphate</keyword>
<evidence type="ECO:0000256" key="2">
    <source>
        <dbReference type="RuleBase" id="RU004508"/>
    </source>
</evidence>
<sequence>MSAPSQPPAFPLATSTWDDAELAALQSVIAGGRFTMGPLVAEFERLAAEAFGSQHAVMVNSGSSANLLAVAAAVLDPRIDLNPGDEVLVPAVSWATTYYPLHQYGLRLKFVDIDVDTLNMDLDLAEQAIGPRTKGVFAVNLLGNPNDFARLTALAQQHGLVLLEDNCESLGARFEERSAGTFGLMGTLSSFFSHHISTMEGGLVLTDDEPLHQMLVSLRAHGWTRELPVDNHVHPKTGDAFDDLFRFVLPGYNVRPLEMSGALGIHQLAKAPGLIAGRRENAAYFLEVMASLAGDVRVQRETGESSWFGFSLVLEGALAGRRREVVAAFAEAGIEARPIVAGNFTKNPVMRHLDTVVPDELPAADTIDANGLFVGNHHFPIRPALDLLRDTLAAVR</sequence>
<comment type="cofactor">
    <cofactor evidence="1">
        <name>pyridoxal 5'-phosphate</name>
        <dbReference type="ChEBI" id="CHEBI:597326"/>
    </cofactor>
</comment>
<dbReference type="EMBL" id="BJLR01000040">
    <property type="protein sequence ID" value="GEA89971.1"/>
    <property type="molecule type" value="Genomic_DNA"/>
</dbReference>
<dbReference type="InterPro" id="IPR015421">
    <property type="entry name" value="PyrdxlP-dep_Trfase_major"/>
</dbReference>